<keyword evidence="2" id="KW-1185">Reference proteome</keyword>
<evidence type="ECO:0000313" key="2">
    <source>
        <dbReference type="Proteomes" id="UP000762676"/>
    </source>
</evidence>
<dbReference type="EMBL" id="BMAT01000721">
    <property type="protein sequence ID" value="GFR71766.1"/>
    <property type="molecule type" value="Genomic_DNA"/>
</dbReference>
<dbReference type="AlphaFoldDB" id="A0AAV4FHA8"/>
<comment type="caution">
    <text evidence="1">The sequence shown here is derived from an EMBL/GenBank/DDBJ whole genome shotgun (WGS) entry which is preliminary data.</text>
</comment>
<name>A0AAV4FHA8_9GAST</name>
<proteinExistence type="predicted"/>
<sequence length="94" mass="11048">MENQPKDESNLSGFEGRCLRRILAIWWEHRVSNKEISERTGIRPSVEKQKKIEMAWTCHKRKQISTSTDCSHVESTRSKKERKTTGYLEEIIGK</sequence>
<gene>
    <name evidence="1" type="ORF">ElyMa_000360700</name>
</gene>
<protein>
    <submittedName>
        <fullName evidence="1">Uncharacterized protein</fullName>
    </submittedName>
</protein>
<reference evidence="1 2" key="1">
    <citation type="journal article" date="2021" name="Elife">
        <title>Chloroplast acquisition without the gene transfer in kleptoplastic sea slugs, Plakobranchus ocellatus.</title>
        <authorList>
            <person name="Maeda T."/>
            <person name="Takahashi S."/>
            <person name="Yoshida T."/>
            <person name="Shimamura S."/>
            <person name="Takaki Y."/>
            <person name="Nagai Y."/>
            <person name="Toyoda A."/>
            <person name="Suzuki Y."/>
            <person name="Arimoto A."/>
            <person name="Ishii H."/>
            <person name="Satoh N."/>
            <person name="Nishiyama T."/>
            <person name="Hasebe M."/>
            <person name="Maruyama T."/>
            <person name="Minagawa J."/>
            <person name="Obokata J."/>
            <person name="Shigenobu S."/>
        </authorList>
    </citation>
    <scope>NUCLEOTIDE SEQUENCE [LARGE SCALE GENOMIC DNA]</scope>
</reference>
<evidence type="ECO:0000313" key="1">
    <source>
        <dbReference type="EMBL" id="GFR71766.1"/>
    </source>
</evidence>
<dbReference type="Proteomes" id="UP000762676">
    <property type="component" value="Unassembled WGS sequence"/>
</dbReference>
<organism evidence="1 2">
    <name type="scientific">Elysia marginata</name>
    <dbReference type="NCBI Taxonomy" id="1093978"/>
    <lineage>
        <taxon>Eukaryota</taxon>
        <taxon>Metazoa</taxon>
        <taxon>Spiralia</taxon>
        <taxon>Lophotrochozoa</taxon>
        <taxon>Mollusca</taxon>
        <taxon>Gastropoda</taxon>
        <taxon>Heterobranchia</taxon>
        <taxon>Euthyneura</taxon>
        <taxon>Panpulmonata</taxon>
        <taxon>Sacoglossa</taxon>
        <taxon>Placobranchoidea</taxon>
        <taxon>Plakobranchidae</taxon>
        <taxon>Elysia</taxon>
    </lineage>
</organism>
<accession>A0AAV4FHA8</accession>